<dbReference type="EMBL" id="SDRB02010388">
    <property type="protein sequence ID" value="THG06830.1"/>
    <property type="molecule type" value="Genomic_DNA"/>
</dbReference>
<sequence length="141" mass="14602">MNNGAGNEDKGLLWRLPVIKSKELGKLGPAFGIGAGCGVGLGIGLIGGTGFGPGIPGLQLGFGLGAGCGVGLGFGYGMGRGIAYDDSRRYSNVGKFFNGKANLHSNLPSQDEIGALIDELVMNTKKLIKATSTEVDKWRRF</sequence>
<gene>
    <name evidence="2" type="ORF">TEA_001979</name>
</gene>
<evidence type="ECO:0000313" key="3">
    <source>
        <dbReference type="Proteomes" id="UP000306102"/>
    </source>
</evidence>
<dbReference type="AlphaFoldDB" id="A0A4S4DU89"/>
<name>A0A4S4DU89_CAMSN</name>
<proteinExistence type="predicted"/>
<evidence type="ECO:0000256" key="1">
    <source>
        <dbReference type="SAM" id="Phobius"/>
    </source>
</evidence>
<dbReference type="Proteomes" id="UP000306102">
    <property type="component" value="Unassembled WGS sequence"/>
</dbReference>
<keyword evidence="1" id="KW-0812">Transmembrane</keyword>
<dbReference type="PANTHER" id="PTHR34201:SF1">
    <property type="entry name" value="GLYCINE-RICH PROTEIN"/>
    <property type="match status" value="1"/>
</dbReference>
<keyword evidence="3" id="KW-1185">Reference proteome</keyword>
<dbReference type="PANTHER" id="PTHR34201">
    <property type="entry name" value="GLYCINE-RICH PROTEIN"/>
    <property type="match status" value="1"/>
</dbReference>
<comment type="caution">
    <text evidence="2">The sequence shown here is derived from an EMBL/GenBank/DDBJ whole genome shotgun (WGS) entry which is preliminary data.</text>
</comment>
<keyword evidence="1" id="KW-1133">Transmembrane helix</keyword>
<keyword evidence="1" id="KW-0472">Membrane</keyword>
<dbReference type="STRING" id="542762.A0A4S4DU89"/>
<protein>
    <submittedName>
        <fullName evidence="2">Uncharacterized protein</fullName>
    </submittedName>
</protein>
<reference evidence="2 3" key="1">
    <citation type="journal article" date="2018" name="Proc. Natl. Acad. Sci. U.S.A.">
        <title>Draft genome sequence of Camellia sinensis var. sinensis provides insights into the evolution of the tea genome and tea quality.</title>
        <authorList>
            <person name="Wei C."/>
            <person name="Yang H."/>
            <person name="Wang S."/>
            <person name="Zhao J."/>
            <person name="Liu C."/>
            <person name="Gao L."/>
            <person name="Xia E."/>
            <person name="Lu Y."/>
            <person name="Tai Y."/>
            <person name="She G."/>
            <person name="Sun J."/>
            <person name="Cao H."/>
            <person name="Tong W."/>
            <person name="Gao Q."/>
            <person name="Li Y."/>
            <person name="Deng W."/>
            <person name="Jiang X."/>
            <person name="Wang W."/>
            <person name="Chen Q."/>
            <person name="Zhang S."/>
            <person name="Li H."/>
            <person name="Wu J."/>
            <person name="Wang P."/>
            <person name="Li P."/>
            <person name="Shi C."/>
            <person name="Zheng F."/>
            <person name="Jian J."/>
            <person name="Huang B."/>
            <person name="Shan D."/>
            <person name="Shi M."/>
            <person name="Fang C."/>
            <person name="Yue Y."/>
            <person name="Li F."/>
            <person name="Li D."/>
            <person name="Wei S."/>
            <person name="Han B."/>
            <person name="Jiang C."/>
            <person name="Yin Y."/>
            <person name="Xia T."/>
            <person name="Zhang Z."/>
            <person name="Bennetzen J.L."/>
            <person name="Zhao S."/>
            <person name="Wan X."/>
        </authorList>
    </citation>
    <scope>NUCLEOTIDE SEQUENCE [LARGE SCALE GENOMIC DNA]</scope>
    <source>
        <strain evidence="3">cv. Shuchazao</strain>
        <tissue evidence="2">Leaf</tissue>
    </source>
</reference>
<dbReference type="InterPro" id="IPR053288">
    <property type="entry name" value="TGD_Bridge_Protein"/>
</dbReference>
<feature type="transmembrane region" description="Helical" evidence="1">
    <location>
        <begin position="57"/>
        <end position="79"/>
    </location>
</feature>
<accession>A0A4S4DU89</accession>
<organism evidence="2 3">
    <name type="scientific">Camellia sinensis var. sinensis</name>
    <name type="common">China tea</name>
    <dbReference type="NCBI Taxonomy" id="542762"/>
    <lineage>
        <taxon>Eukaryota</taxon>
        <taxon>Viridiplantae</taxon>
        <taxon>Streptophyta</taxon>
        <taxon>Embryophyta</taxon>
        <taxon>Tracheophyta</taxon>
        <taxon>Spermatophyta</taxon>
        <taxon>Magnoliopsida</taxon>
        <taxon>eudicotyledons</taxon>
        <taxon>Gunneridae</taxon>
        <taxon>Pentapetalae</taxon>
        <taxon>asterids</taxon>
        <taxon>Ericales</taxon>
        <taxon>Theaceae</taxon>
        <taxon>Camellia</taxon>
    </lineage>
</organism>
<evidence type="ECO:0000313" key="2">
    <source>
        <dbReference type="EMBL" id="THG06830.1"/>
    </source>
</evidence>
<feature type="transmembrane region" description="Helical" evidence="1">
    <location>
        <begin position="30"/>
        <end position="51"/>
    </location>
</feature>